<dbReference type="CTD" id="163933"/>
<dbReference type="AlphaFoldDB" id="A0A3B3S5U5"/>
<evidence type="ECO:0000259" key="2">
    <source>
        <dbReference type="PROSITE" id="PS01179"/>
    </source>
</evidence>
<dbReference type="InterPro" id="IPR051133">
    <property type="entry name" value="Adapter_Engulfment-Domain"/>
</dbReference>
<dbReference type="GeneID" id="111855682"/>
<name>A0A3B3S5U5_9TELE</name>
<dbReference type="Ensembl" id="ENSPKIT00000006271.1">
    <property type="protein sequence ID" value="ENSPKIP00000025535.1"/>
    <property type="gene ID" value="ENSPKIG00000008376.1"/>
</dbReference>
<dbReference type="PANTHER" id="PTHR11232:SF34">
    <property type="entry name" value="PROTEIN FAM43B"/>
    <property type="match status" value="1"/>
</dbReference>
<dbReference type="OrthoDB" id="5962185at2759"/>
<keyword evidence="4" id="KW-1185">Reference proteome</keyword>
<evidence type="ECO:0000256" key="1">
    <source>
        <dbReference type="SAM" id="MobiDB-lite"/>
    </source>
</evidence>
<dbReference type="Proteomes" id="UP000261540">
    <property type="component" value="Unplaced"/>
</dbReference>
<evidence type="ECO:0000313" key="4">
    <source>
        <dbReference type="Proteomes" id="UP000261540"/>
    </source>
</evidence>
<dbReference type="InterPro" id="IPR006020">
    <property type="entry name" value="PTB/PI_dom"/>
</dbReference>
<organism evidence="3 4">
    <name type="scientific">Paramormyrops kingsleyae</name>
    <dbReference type="NCBI Taxonomy" id="1676925"/>
    <lineage>
        <taxon>Eukaryota</taxon>
        <taxon>Metazoa</taxon>
        <taxon>Chordata</taxon>
        <taxon>Craniata</taxon>
        <taxon>Vertebrata</taxon>
        <taxon>Euteleostomi</taxon>
        <taxon>Actinopterygii</taxon>
        <taxon>Neopterygii</taxon>
        <taxon>Teleostei</taxon>
        <taxon>Osteoglossocephala</taxon>
        <taxon>Osteoglossomorpha</taxon>
        <taxon>Osteoglossiformes</taxon>
        <taxon>Mormyridae</taxon>
        <taxon>Paramormyrops</taxon>
    </lineage>
</organism>
<feature type="compositionally biased region" description="Basic and acidic residues" evidence="1">
    <location>
        <begin position="263"/>
        <end position="276"/>
    </location>
</feature>
<dbReference type="InterPro" id="IPR011993">
    <property type="entry name" value="PH-like_dom_sf"/>
</dbReference>
<dbReference type="Gene3D" id="2.30.29.30">
    <property type="entry name" value="Pleckstrin-homology domain (PH domain)/Phosphotyrosine-binding domain (PTB)"/>
    <property type="match status" value="1"/>
</dbReference>
<dbReference type="SMART" id="SM00462">
    <property type="entry name" value="PTB"/>
    <property type="match status" value="1"/>
</dbReference>
<reference evidence="3" key="1">
    <citation type="submission" date="2025-08" db="UniProtKB">
        <authorList>
            <consortium name="Ensembl"/>
        </authorList>
    </citation>
    <scope>IDENTIFICATION</scope>
</reference>
<accession>A0A3B3S5U5</accession>
<protein>
    <submittedName>
        <fullName evidence="3">Family with sequence similarity 43 member B</fullName>
    </submittedName>
</protein>
<dbReference type="RefSeq" id="XP_023690679.1">
    <property type="nucleotide sequence ID" value="XM_023834911.2"/>
</dbReference>
<feature type="compositionally biased region" description="Acidic residues" evidence="1">
    <location>
        <begin position="253"/>
        <end position="262"/>
    </location>
</feature>
<dbReference type="PROSITE" id="PS01179">
    <property type="entry name" value="PID"/>
    <property type="match status" value="1"/>
</dbReference>
<dbReference type="KEGG" id="pki:111855682"/>
<dbReference type="GeneTree" id="ENSGT00940000162826"/>
<dbReference type="Pfam" id="PF14719">
    <property type="entry name" value="PID_2"/>
    <property type="match status" value="1"/>
</dbReference>
<feature type="region of interest" description="Disordered" evidence="1">
    <location>
        <begin position="241"/>
        <end position="284"/>
    </location>
</feature>
<sequence length="318" mass="36234">MLPWRRSKFVLVEDEAKGKPKSLSAGLTYHSIISSLVRSCPDLLPDYAFERLGSVFRTKRQKVELNKDEPTYTVRYLGSTVTLNAKGEGCTEEAVAKIWSKSDYGGQSTKMKLTVGLQGIRLSHDKASKKLGNLFVLHRITYCAADSRRPKIFAWIYRHQIKNKAVVLRCHAVLVTKPEKARAMAVSLYQTSTAAFNEFKRFKRQNDFRHCQQQLLGGDMVPGMPLRRLLNGQCHYRPPLDSSPGIYRLGSITEEEEESDKEENERDMNKEDKERVQSSPSIISSQDRDLGKIVNRLDACSLGRIRCLARQISIRRLL</sequence>
<dbReference type="PANTHER" id="PTHR11232">
    <property type="entry name" value="PHOSPHOTYROSINE INTERACTION DOMAIN-CONTAINING FAMILY MEMBER"/>
    <property type="match status" value="1"/>
</dbReference>
<proteinExistence type="predicted"/>
<reference evidence="3" key="2">
    <citation type="submission" date="2025-09" db="UniProtKB">
        <authorList>
            <consortium name="Ensembl"/>
        </authorList>
    </citation>
    <scope>IDENTIFICATION</scope>
</reference>
<feature type="domain" description="PID" evidence="2">
    <location>
        <begin position="72"/>
        <end position="201"/>
    </location>
</feature>
<evidence type="ECO:0000313" key="3">
    <source>
        <dbReference type="Ensembl" id="ENSPKIP00000025535.1"/>
    </source>
</evidence>
<dbReference type="SUPFAM" id="SSF50729">
    <property type="entry name" value="PH domain-like"/>
    <property type="match status" value="1"/>
</dbReference>